<protein>
    <recommendedName>
        <fullName evidence="3">F-box domain-containing protein</fullName>
    </recommendedName>
</protein>
<accession>A0A397VQM5</accession>
<dbReference type="SUPFAM" id="SSF52047">
    <property type="entry name" value="RNI-like"/>
    <property type="match status" value="1"/>
</dbReference>
<sequence>MLHAFINIIKSQEQLRLFSLTCDYSTEFYGIISALESQKNSLQKVILDNCDFSAEFEVLNKCKNLETLHIGNCSTRLLKLLDYKVSTLEVIDFQNYAMPLIFEKSGKLLQRLYLVLDGEFRDESEPLLEAL</sequence>
<keyword evidence="2" id="KW-1185">Reference proteome</keyword>
<organism evidence="1 2">
    <name type="scientific">Gigaspora rosea</name>
    <dbReference type="NCBI Taxonomy" id="44941"/>
    <lineage>
        <taxon>Eukaryota</taxon>
        <taxon>Fungi</taxon>
        <taxon>Fungi incertae sedis</taxon>
        <taxon>Mucoromycota</taxon>
        <taxon>Glomeromycotina</taxon>
        <taxon>Glomeromycetes</taxon>
        <taxon>Diversisporales</taxon>
        <taxon>Gigasporaceae</taxon>
        <taxon>Gigaspora</taxon>
    </lineage>
</organism>
<reference evidence="1 2" key="1">
    <citation type="submission" date="2018-06" db="EMBL/GenBank/DDBJ databases">
        <title>Comparative genomics reveals the genomic features of Rhizophagus irregularis, R. cerebriforme, R. diaphanum and Gigaspora rosea, and their symbiotic lifestyle signature.</title>
        <authorList>
            <person name="Morin E."/>
            <person name="San Clemente H."/>
            <person name="Chen E.C.H."/>
            <person name="De La Providencia I."/>
            <person name="Hainaut M."/>
            <person name="Kuo A."/>
            <person name="Kohler A."/>
            <person name="Murat C."/>
            <person name="Tang N."/>
            <person name="Roy S."/>
            <person name="Loubradou J."/>
            <person name="Henrissat B."/>
            <person name="Grigoriev I.V."/>
            <person name="Corradi N."/>
            <person name="Roux C."/>
            <person name="Martin F.M."/>
        </authorList>
    </citation>
    <scope>NUCLEOTIDE SEQUENCE [LARGE SCALE GENOMIC DNA]</scope>
    <source>
        <strain evidence="1 2">DAOM 194757</strain>
    </source>
</reference>
<name>A0A397VQM5_9GLOM</name>
<dbReference type="Proteomes" id="UP000266673">
    <property type="component" value="Unassembled WGS sequence"/>
</dbReference>
<comment type="caution">
    <text evidence="1">The sequence shown here is derived from an EMBL/GenBank/DDBJ whole genome shotgun (WGS) entry which is preliminary data.</text>
</comment>
<dbReference type="OrthoDB" id="660555at2759"/>
<proteinExistence type="predicted"/>
<evidence type="ECO:0000313" key="1">
    <source>
        <dbReference type="EMBL" id="RIB24061.1"/>
    </source>
</evidence>
<gene>
    <name evidence="1" type="ORF">C2G38_2032195</name>
</gene>
<dbReference type="Gene3D" id="3.80.10.10">
    <property type="entry name" value="Ribonuclease Inhibitor"/>
    <property type="match status" value="1"/>
</dbReference>
<dbReference type="AlphaFoldDB" id="A0A397VQM5"/>
<dbReference type="EMBL" id="QKWP01000232">
    <property type="protein sequence ID" value="RIB24061.1"/>
    <property type="molecule type" value="Genomic_DNA"/>
</dbReference>
<dbReference type="InterPro" id="IPR032675">
    <property type="entry name" value="LRR_dom_sf"/>
</dbReference>
<evidence type="ECO:0000313" key="2">
    <source>
        <dbReference type="Proteomes" id="UP000266673"/>
    </source>
</evidence>
<evidence type="ECO:0008006" key="3">
    <source>
        <dbReference type="Google" id="ProtNLM"/>
    </source>
</evidence>